<evidence type="ECO:0000256" key="1">
    <source>
        <dbReference type="SAM" id="MobiDB-lite"/>
    </source>
</evidence>
<dbReference type="AlphaFoldDB" id="A0ABD3LXM5"/>
<feature type="compositionally biased region" description="Basic and acidic residues" evidence="1">
    <location>
        <begin position="107"/>
        <end position="120"/>
    </location>
</feature>
<accession>A0ABD3LXM5</accession>
<sequence>MNMSQATQRTRRRNYPHGTAIHPSQIKDDILLSTPSLSSSNRDAEARKARSNNCGSIQMSDLFVTMCFFARLGFVQPPSCLKCAYRLSRCGSTNSGVSNQKNNNHCNADKETSDGRRDGGGGEASTDSASIPMTPKSCGELVAWRVDANIPLHPDNLEGNIVFITCDTAKSLVSGDAYPSVRWEIRNKRLLH</sequence>
<protein>
    <submittedName>
        <fullName evidence="2">Uncharacterized protein</fullName>
    </submittedName>
</protein>
<dbReference type="Proteomes" id="UP001530293">
    <property type="component" value="Unassembled WGS sequence"/>
</dbReference>
<feature type="region of interest" description="Disordered" evidence="1">
    <location>
        <begin position="94"/>
        <end position="133"/>
    </location>
</feature>
<feature type="region of interest" description="Disordered" evidence="1">
    <location>
        <begin position="1"/>
        <end position="45"/>
    </location>
</feature>
<name>A0ABD3LXM5_9STRA</name>
<evidence type="ECO:0000313" key="3">
    <source>
        <dbReference type="Proteomes" id="UP001530293"/>
    </source>
</evidence>
<reference evidence="2 3" key="1">
    <citation type="submission" date="2024-10" db="EMBL/GenBank/DDBJ databases">
        <title>Updated reference genomes for cyclostephanoid diatoms.</title>
        <authorList>
            <person name="Roberts W.R."/>
            <person name="Alverson A.J."/>
        </authorList>
    </citation>
    <scope>NUCLEOTIDE SEQUENCE [LARGE SCALE GENOMIC DNA]</scope>
    <source>
        <strain evidence="2 3">AJA232-27</strain>
    </source>
</reference>
<dbReference type="EMBL" id="JALLBG020000303">
    <property type="protein sequence ID" value="KAL3756498.1"/>
    <property type="molecule type" value="Genomic_DNA"/>
</dbReference>
<proteinExistence type="predicted"/>
<keyword evidence="3" id="KW-1185">Reference proteome</keyword>
<evidence type="ECO:0000313" key="2">
    <source>
        <dbReference type="EMBL" id="KAL3756498.1"/>
    </source>
</evidence>
<feature type="compositionally biased region" description="Polar residues" evidence="1">
    <location>
        <begin position="94"/>
        <end position="106"/>
    </location>
</feature>
<gene>
    <name evidence="2" type="ORF">ACHAWU_009892</name>
</gene>
<organism evidence="2 3">
    <name type="scientific">Discostella pseudostelligera</name>
    <dbReference type="NCBI Taxonomy" id="259834"/>
    <lineage>
        <taxon>Eukaryota</taxon>
        <taxon>Sar</taxon>
        <taxon>Stramenopiles</taxon>
        <taxon>Ochrophyta</taxon>
        <taxon>Bacillariophyta</taxon>
        <taxon>Coscinodiscophyceae</taxon>
        <taxon>Thalassiosirophycidae</taxon>
        <taxon>Stephanodiscales</taxon>
        <taxon>Stephanodiscaceae</taxon>
        <taxon>Discostella</taxon>
    </lineage>
</organism>
<comment type="caution">
    <text evidence="2">The sequence shown here is derived from an EMBL/GenBank/DDBJ whole genome shotgun (WGS) entry which is preliminary data.</text>
</comment>